<keyword evidence="2" id="KW-1185">Reference proteome</keyword>
<name>A0AC61S7Z2_9BACT</name>
<gene>
    <name evidence="1" type="ORF">E5990_01640</name>
</gene>
<accession>A0AC61S7Z2</accession>
<protein>
    <submittedName>
        <fullName evidence="1">PorT family protein</fullName>
    </submittedName>
</protein>
<sequence length="261" mass="29328">MKNKFIYISLFVISLMTTNNASAQSNTTWGLIWSEMHNFEYEINASINIGGSSPMPIPGEIRKINSYKPGLNLSIGAVITKFFGTNSPWGMAISPRLEVKGMDTEAEVKNYGMSIIQDGAIVSGYWTGLVNTKYRQSLFTFPVLGVYKLSPRCRISFGPYFSVAMANDFSGSVYEGYLRETDPTGDKITFEGEDKATYDFSDNLRMIHWGVEAGFSWRAFKHLNVDAHLDWGLSNIFHSSFKTVNFDLYPIYLSVGFGYAF</sequence>
<proteinExistence type="predicted"/>
<organism evidence="1 2">
    <name type="scientific">Muribaculum caecicola</name>
    <dbReference type="NCBI Taxonomy" id="3038144"/>
    <lineage>
        <taxon>Bacteria</taxon>
        <taxon>Pseudomonadati</taxon>
        <taxon>Bacteroidota</taxon>
        <taxon>Bacteroidia</taxon>
        <taxon>Bacteroidales</taxon>
        <taxon>Muribaculaceae</taxon>
        <taxon>Muribaculum</taxon>
    </lineage>
</organism>
<reference evidence="1" key="1">
    <citation type="submission" date="2019-04" db="EMBL/GenBank/DDBJ databases">
        <title>Microbes associate with the intestines of laboratory mice.</title>
        <authorList>
            <person name="Navarre W."/>
            <person name="Wong E."/>
            <person name="Huang K.C."/>
            <person name="Tropini C."/>
            <person name="Ng K."/>
            <person name="Yu B."/>
        </authorList>
    </citation>
    <scope>NUCLEOTIDE SEQUENCE</scope>
    <source>
        <strain evidence="1">NM86_A22</strain>
    </source>
</reference>
<evidence type="ECO:0000313" key="2">
    <source>
        <dbReference type="Proteomes" id="UP000305401"/>
    </source>
</evidence>
<dbReference type="EMBL" id="SSTG01000009">
    <property type="protein sequence ID" value="THG54833.1"/>
    <property type="molecule type" value="Genomic_DNA"/>
</dbReference>
<evidence type="ECO:0000313" key="1">
    <source>
        <dbReference type="EMBL" id="THG54833.1"/>
    </source>
</evidence>
<dbReference type="Proteomes" id="UP000305401">
    <property type="component" value="Unassembled WGS sequence"/>
</dbReference>
<comment type="caution">
    <text evidence="1">The sequence shown here is derived from an EMBL/GenBank/DDBJ whole genome shotgun (WGS) entry which is preliminary data.</text>
</comment>